<accession>A0A517VCU4</accession>
<dbReference type="Proteomes" id="UP000316855">
    <property type="component" value="Chromosome"/>
</dbReference>
<evidence type="ECO:0000259" key="3">
    <source>
        <dbReference type="Pfam" id="PF01478"/>
    </source>
</evidence>
<gene>
    <name evidence="4" type="primary">pppA_2</name>
    <name evidence="4" type="ORF">Pan161_24720</name>
</gene>
<keyword evidence="2" id="KW-1133">Transmembrane helix</keyword>
<feature type="transmembrane region" description="Helical" evidence="2">
    <location>
        <begin position="259"/>
        <end position="277"/>
    </location>
</feature>
<keyword evidence="5" id="KW-1185">Reference proteome</keyword>
<evidence type="ECO:0000313" key="4">
    <source>
        <dbReference type="EMBL" id="QDT90818.1"/>
    </source>
</evidence>
<organism evidence="4 5">
    <name type="scientific">Gimesia algae</name>
    <dbReference type="NCBI Taxonomy" id="2527971"/>
    <lineage>
        <taxon>Bacteria</taxon>
        <taxon>Pseudomonadati</taxon>
        <taxon>Planctomycetota</taxon>
        <taxon>Planctomycetia</taxon>
        <taxon>Planctomycetales</taxon>
        <taxon>Planctomycetaceae</taxon>
        <taxon>Gimesia</taxon>
    </lineage>
</organism>
<dbReference type="InterPro" id="IPR050882">
    <property type="entry name" value="Prepilin_peptidase/N-MTase"/>
</dbReference>
<dbReference type="KEGG" id="gax:Pan161_24720"/>
<feature type="transmembrane region" description="Helical" evidence="2">
    <location>
        <begin position="227"/>
        <end position="247"/>
    </location>
</feature>
<evidence type="ECO:0000256" key="1">
    <source>
        <dbReference type="ARBA" id="ARBA00005801"/>
    </source>
</evidence>
<dbReference type="OrthoDB" id="9789291at2"/>
<feature type="transmembrane region" description="Helical" evidence="2">
    <location>
        <begin position="283"/>
        <end position="301"/>
    </location>
</feature>
<dbReference type="RefSeq" id="WP_145227044.1">
    <property type="nucleotide sequence ID" value="NZ_CP036343.1"/>
</dbReference>
<keyword evidence="2" id="KW-0472">Membrane</keyword>
<evidence type="ECO:0000256" key="2">
    <source>
        <dbReference type="SAM" id="Phobius"/>
    </source>
</evidence>
<feature type="domain" description="Prepilin type IV endopeptidase peptidase" evidence="3">
    <location>
        <begin position="228"/>
        <end position="294"/>
    </location>
</feature>
<dbReference type="GO" id="GO:0006465">
    <property type="term" value="P:signal peptide processing"/>
    <property type="evidence" value="ECO:0007669"/>
    <property type="project" value="TreeGrafter"/>
</dbReference>
<proteinExistence type="inferred from homology"/>
<feature type="transmembrane region" description="Helical" evidence="2">
    <location>
        <begin position="313"/>
        <end position="331"/>
    </location>
</feature>
<dbReference type="GO" id="GO:0004190">
    <property type="term" value="F:aspartic-type endopeptidase activity"/>
    <property type="evidence" value="ECO:0007669"/>
    <property type="project" value="InterPro"/>
</dbReference>
<dbReference type="PANTHER" id="PTHR30487">
    <property type="entry name" value="TYPE 4 PREPILIN-LIKE PROTEINS LEADER PEPTIDE-PROCESSING ENZYME"/>
    <property type="match status" value="1"/>
</dbReference>
<dbReference type="AlphaFoldDB" id="A0A517VCU4"/>
<name>A0A517VCU4_9PLAN</name>
<dbReference type="InterPro" id="IPR000045">
    <property type="entry name" value="Prepilin_IV_endopep_pep"/>
</dbReference>
<protein>
    <submittedName>
        <fullName evidence="4">Leader peptidase PppA</fullName>
    </submittedName>
</protein>
<keyword evidence="2" id="KW-0812">Transmembrane</keyword>
<feature type="transmembrane region" description="Helical" evidence="2">
    <location>
        <begin position="337"/>
        <end position="357"/>
    </location>
</feature>
<comment type="similarity">
    <text evidence="1">Belongs to the peptidase A24 family.</text>
</comment>
<evidence type="ECO:0000313" key="5">
    <source>
        <dbReference type="Proteomes" id="UP000316855"/>
    </source>
</evidence>
<dbReference type="Pfam" id="PF01478">
    <property type="entry name" value="Peptidase_A24"/>
    <property type="match status" value="1"/>
</dbReference>
<feature type="transmembrane region" description="Helical" evidence="2">
    <location>
        <begin position="6"/>
        <end position="26"/>
    </location>
</feature>
<feature type="transmembrane region" description="Helical" evidence="2">
    <location>
        <begin position="171"/>
        <end position="191"/>
    </location>
</feature>
<reference evidence="4 5" key="1">
    <citation type="submission" date="2019-02" db="EMBL/GenBank/DDBJ databases">
        <title>Deep-cultivation of Planctomycetes and their phenomic and genomic characterization uncovers novel biology.</title>
        <authorList>
            <person name="Wiegand S."/>
            <person name="Jogler M."/>
            <person name="Boedeker C."/>
            <person name="Pinto D."/>
            <person name="Vollmers J."/>
            <person name="Rivas-Marin E."/>
            <person name="Kohn T."/>
            <person name="Peeters S.H."/>
            <person name="Heuer A."/>
            <person name="Rast P."/>
            <person name="Oberbeckmann S."/>
            <person name="Bunk B."/>
            <person name="Jeske O."/>
            <person name="Meyerdierks A."/>
            <person name="Storesund J.E."/>
            <person name="Kallscheuer N."/>
            <person name="Luecker S."/>
            <person name="Lage O.M."/>
            <person name="Pohl T."/>
            <person name="Merkel B.J."/>
            <person name="Hornburger P."/>
            <person name="Mueller R.-W."/>
            <person name="Bruemmer F."/>
            <person name="Labrenz M."/>
            <person name="Spormann A.M."/>
            <person name="Op den Camp H."/>
            <person name="Overmann J."/>
            <person name="Amann R."/>
            <person name="Jetten M.S.M."/>
            <person name="Mascher T."/>
            <person name="Medema M.H."/>
            <person name="Devos D.P."/>
            <person name="Kaster A.-K."/>
            <person name="Ovreas L."/>
            <person name="Rohde M."/>
            <person name="Galperin M.Y."/>
            <person name="Jogler C."/>
        </authorList>
    </citation>
    <scope>NUCLEOTIDE SEQUENCE [LARGE SCALE GENOMIC DNA]</scope>
    <source>
        <strain evidence="4 5">Pan161</strain>
    </source>
</reference>
<dbReference type="PANTHER" id="PTHR30487:SF0">
    <property type="entry name" value="PREPILIN LEADER PEPTIDASE_N-METHYLTRANSFERASE-RELATED"/>
    <property type="match status" value="1"/>
</dbReference>
<dbReference type="GO" id="GO:0005886">
    <property type="term" value="C:plasma membrane"/>
    <property type="evidence" value="ECO:0007669"/>
    <property type="project" value="TreeGrafter"/>
</dbReference>
<dbReference type="EMBL" id="CP036343">
    <property type="protein sequence ID" value="QDT90818.1"/>
    <property type="molecule type" value="Genomic_DNA"/>
</dbReference>
<sequence length="426" mass="48139">MTPFGINPYFLLVLLFLLGACLGRIVNICIEEIPREERVGPAWRRVGRRLRHLWSRYHIPIIGVYLTRAPHSAFPYRRSQREALVELLNGVIFVLLYLAEVPLSAQATLQQSGLFTLYAPDPLAVNSWMTPVMLLNLRYAFHLVLIESLMVATFIDFDLKIIPDGATLPAMFIGVVGSFVFGLLYLVPVWFQEPSVVRLLGIYFPEQYRSAFVVEKVPQWVSLYPHLHGLAVSLVGLIVGGGVVWAVRIIGQWTLRQEAMGFGDVILMAVIGSFLGWQATVTVFVISPLCALAVVAVSIFFKQSREIPFGPYLSLGALLVLLGWPKIWPFIERICHFGPLLPILAIVMLLLLGACLMTTQMVKWMLGIPLHYEEEWVEEWTSADQLTYQSGENVNETQGRWDLTINAHTRAGRGTQHYHQWKNGNR</sequence>
<dbReference type="Gene3D" id="1.20.120.1220">
    <property type="match status" value="1"/>
</dbReference>
<feature type="transmembrane region" description="Helical" evidence="2">
    <location>
        <begin position="83"/>
        <end position="99"/>
    </location>
</feature>